<evidence type="ECO:0000313" key="2">
    <source>
        <dbReference type="Proteomes" id="UP000523007"/>
    </source>
</evidence>
<comment type="caution">
    <text evidence="1">The sequence shown here is derived from an EMBL/GenBank/DDBJ whole genome shotgun (WGS) entry which is preliminary data.</text>
</comment>
<proteinExistence type="predicted"/>
<sequence>MRTLIRGARVFDGARTLAGADILIDDDRIAEPDGQRVDVEIDGTGRTVLPGLIDAHTHVFDGTLAQALSYGVTTELDMNCMPLNLARQRRLAAARDDVADLRSSGIVATALNGHPTQVWNWLDPETIAQLGDAVGDFDTVASADQATEWVQARVAEGVDYVNLTRP</sequence>
<dbReference type="PANTHER" id="PTHR43135:SF3">
    <property type="entry name" value="ALPHA-D-RIBOSE 1-METHYLPHOSPHONATE 5-TRIPHOSPHATE DIPHOSPHATASE"/>
    <property type="match status" value="1"/>
</dbReference>
<dbReference type="InterPro" id="IPR051781">
    <property type="entry name" value="Metallo-dep_Hydrolase"/>
</dbReference>
<dbReference type="Gene3D" id="3.20.20.140">
    <property type="entry name" value="Metal-dependent hydrolases"/>
    <property type="match status" value="1"/>
</dbReference>
<dbReference type="AlphaFoldDB" id="A0A7W7RDY3"/>
<name>A0A7W7RDY3_9ACTN</name>
<dbReference type="Proteomes" id="UP000523007">
    <property type="component" value="Unassembled WGS sequence"/>
</dbReference>
<dbReference type="InterPro" id="IPR011059">
    <property type="entry name" value="Metal-dep_hydrolase_composite"/>
</dbReference>
<gene>
    <name evidence="1" type="ORF">F4561_001036</name>
</gene>
<accession>A0A7W7RDY3</accession>
<organism evidence="1 2">
    <name type="scientific">Lipingzhangella halophila</name>
    <dbReference type="NCBI Taxonomy" id="1783352"/>
    <lineage>
        <taxon>Bacteria</taxon>
        <taxon>Bacillati</taxon>
        <taxon>Actinomycetota</taxon>
        <taxon>Actinomycetes</taxon>
        <taxon>Streptosporangiales</taxon>
        <taxon>Nocardiopsidaceae</taxon>
        <taxon>Lipingzhangella</taxon>
    </lineage>
</organism>
<dbReference type="RefSeq" id="WP_184575255.1">
    <property type="nucleotide sequence ID" value="NZ_JACHJT010000001.1"/>
</dbReference>
<reference evidence="1 2" key="1">
    <citation type="submission" date="2020-08" db="EMBL/GenBank/DDBJ databases">
        <title>Sequencing the genomes of 1000 actinobacteria strains.</title>
        <authorList>
            <person name="Klenk H.-P."/>
        </authorList>
    </citation>
    <scope>NUCLEOTIDE SEQUENCE [LARGE SCALE GENOMIC DNA]</scope>
    <source>
        <strain evidence="1 2">DSM 102030</strain>
    </source>
</reference>
<dbReference type="SUPFAM" id="SSF51556">
    <property type="entry name" value="Metallo-dependent hydrolases"/>
    <property type="match status" value="1"/>
</dbReference>
<protein>
    <submittedName>
        <fullName evidence="1">Dihydroorotase-like cyclic amidohydrolase</fullName>
    </submittedName>
</protein>
<dbReference type="GO" id="GO:0016810">
    <property type="term" value="F:hydrolase activity, acting on carbon-nitrogen (but not peptide) bonds"/>
    <property type="evidence" value="ECO:0007669"/>
    <property type="project" value="InterPro"/>
</dbReference>
<dbReference type="SUPFAM" id="SSF51338">
    <property type="entry name" value="Composite domain of metallo-dependent hydrolases"/>
    <property type="match status" value="1"/>
</dbReference>
<keyword evidence="2" id="KW-1185">Reference proteome</keyword>
<dbReference type="EMBL" id="JACHJT010000001">
    <property type="protein sequence ID" value="MBB4930216.1"/>
    <property type="molecule type" value="Genomic_DNA"/>
</dbReference>
<dbReference type="InterPro" id="IPR032466">
    <property type="entry name" value="Metal_Hydrolase"/>
</dbReference>
<evidence type="ECO:0000313" key="1">
    <source>
        <dbReference type="EMBL" id="MBB4930216.1"/>
    </source>
</evidence>
<keyword evidence="1" id="KW-0378">Hydrolase</keyword>
<dbReference type="PANTHER" id="PTHR43135">
    <property type="entry name" value="ALPHA-D-RIBOSE 1-METHYLPHOSPHONATE 5-TRIPHOSPHATE DIPHOSPHATASE"/>
    <property type="match status" value="1"/>
</dbReference>